<proteinExistence type="predicted"/>
<name>A0ACC3BCL9_9EURO</name>
<organism evidence="1 2">
    <name type="scientific">Aspergillus melleus</name>
    <dbReference type="NCBI Taxonomy" id="138277"/>
    <lineage>
        <taxon>Eukaryota</taxon>
        <taxon>Fungi</taxon>
        <taxon>Dikarya</taxon>
        <taxon>Ascomycota</taxon>
        <taxon>Pezizomycotina</taxon>
        <taxon>Eurotiomycetes</taxon>
        <taxon>Eurotiomycetidae</taxon>
        <taxon>Eurotiales</taxon>
        <taxon>Aspergillaceae</taxon>
        <taxon>Aspergillus</taxon>
        <taxon>Aspergillus subgen. Circumdati</taxon>
    </lineage>
</organism>
<sequence length="120" mass="13211">MTPKSPPPVSPRRPPPPVLKHLRLINLRYLLLYLHHRIFTFIVFKALGVTDLVTRERTLLQSLKTHSLAVATYSRLDGRLAGEDSPAVASHLDRGVDVEGSAHFVVMGLCILAPGRVSAV</sequence>
<evidence type="ECO:0000313" key="1">
    <source>
        <dbReference type="EMBL" id="KAK1147979.1"/>
    </source>
</evidence>
<dbReference type="EMBL" id="JAOPJF010000010">
    <property type="protein sequence ID" value="KAK1147979.1"/>
    <property type="molecule type" value="Genomic_DNA"/>
</dbReference>
<accession>A0ACC3BCL9</accession>
<reference evidence="1 2" key="1">
    <citation type="journal article" date="2023" name="ACS Omega">
        <title>Identification of the Neoaspergillic Acid Biosynthesis Gene Cluster by Establishing an In Vitro CRISPR-Ribonucleoprotein Genetic System in Aspergillus melleus.</title>
        <authorList>
            <person name="Yuan B."/>
            <person name="Grau M.F."/>
            <person name="Murata R.M."/>
            <person name="Torok T."/>
            <person name="Venkateswaran K."/>
            <person name="Stajich J.E."/>
            <person name="Wang C.C.C."/>
        </authorList>
    </citation>
    <scope>NUCLEOTIDE SEQUENCE [LARGE SCALE GENOMIC DNA]</scope>
    <source>
        <strain evidence="1 2">IMV 1140</strain>
    </source>
</reference>
<evidence type="ECO:0000313" key="2">
    <source>
        <dbReference type="Proteomes" id="UP001177260"/>
    </source>
</evidence>
<protein>
    <submittedName>
        <fullName evidence="1">Uncharacterized protein</fullName>
    </submittedName>
</protein>
<dbReference type="Proteomes" id="UP001177260">
    <property type="component" value="Unassembled WGS sequence"/>
</dbReference>
<gene>
    <name evidence="1" type="ORF">N8T08_000495</name>
</gene>
<comment type="caution">
    <text evidence="1">The sequence shown here is derived from an EMBL/GenBank/DDBJ whole genome shotgun (WGS) entry which is preliminary data.</text>
</comment>
<keyword evidence="2" id="KW-1185">Reference proteome</keyword>